<name>A0A445N2K7_9BACT</name>
<dbReference type="PROSITE" id="PS50011">
    <property type="entry name" value="PROTEIN_KINASE_DOM"/>
    <property type="match status" value="1"/>
</dbReference>
<dbReference type="Pfam" id="PF00069">
    <property type="entry name" value="Pkinase"/>
    <property type="match status" value="1"/>
</dbReference>
<sequence>MNNQYLHFMSYWFEALIPLMSVIACIFVSLILPRLKTGAGAALSLALVVFFFGGRALHHTPEADLGIILPILILVVGYLIVFAFRTPFSSWNIRALSRISIISKKPVAQGEHLDSAVGLVPDRNRDLPVKDIFPLTIYKYRVCEEIGRESVWRVFIGEDLNTQRKVLIKTTGLSEPGKENLNDMRSRFFDEIKDCGLLTHPNIAHVEGYGEEDGLIYTINEYFEGCCLSNYITKGVSLPIRDALDVIAHASHALDFAHKKNIIHKHIMPDNIIITQGDKVTKITNFGSAAVSACLMTDHGKIPEHSYYMSPEQIAGKKLDGRSDIFSLGVILYEMLTGVRPFEGEDLATLMLKISRERPLPPKSINPKIPGVIEKVIYKALEKDREKRYQGAGQMAGHLDMIVARMDEIIAIKKK</sequence>
<dbReference type="Gene3D" id="3.30.200.20">
    <property type="entry name" value="Phosphorylase Kinase, domain 1"/>
    <property type="match status" value="1"/>
</dbReference>
<keyword evidence="5" id="KW-0472">Membrane</keyword>
<dbReference type="GO" id="GO:0005776">
    <property type="term" value="C:autophagosome"/>
    <property type="evidence" value="ECO:0007669"/>
    <property type="project" value="TreeGrafter"/>
</dbReference>
<dbReference type="CDD" id="cd14014">
    <property type="entry name" value="STKc_PknB_like"/>
    <property type="match status" value="1"/>
</dbReference>
<evidence type="ECO:0000256" key="5">
    <source>
        <dbReference type="SAM" id="Phobius"/>
    </source>
</evidence>
<dbReference type="GO" id="GO:0004674">
    <property type="term" value="F:protein serine/threonine kinase activity"/>
    <property type="evidence" value="ECO:0007669"/>
    <property type="project" value="InterPro"/>
</dbReference>
<dbReference type="GO" id="GO:0005829">
    <property type="term" value="C:cytosol"/>
    <property type="evidence" value="ECO:0007669"/>
    <property type="project" value="TreeGrafter"/>
</dbReference>
<keyword evidence="3 7" id="KW-0418">Kinase</keyword>
<evidence type="ECO:0000256" key="2">
    <source>
        <dbReference type="ARBA" id="ARBA00022741"/>
    </source>
</evidence>
<gene>
    <name evidence="7" type="ORF">PITCH_A780064</name>
</gene>
<feature type="transmembrane region" description="Helical" evidence="5">
    <location>
        <begin position="12"/>
        <end position="32"/>
    </location>
</feature>
<dbReference type="InterPro" id="IPR011009">
    <property type="entry name" value="Kinase-like_dom_sf"/>
</dbReference>
<keyword evidence="5" id="KW-1133">Transmembrane helix</keyword>
<dbReference type="GO" id="GO:0034045">
    <property type="term" value="C:phagophore assembly site membrane"/>
    <property type="evidence" value="ECO:0007669"/>
    <property type="project" value="TreeGrafter"/>
</dbReference>
<keyword evidence="5" id="KW-0812">Transmembrane</keyword>
<reference evidence="7" key="1">
    <citation type="submission" date="2018-01" db="EMBL/GenBank/DDBJ databases">
        <authorList>
            <person name="Regsiter A."/>
            <person name="William W."/>
        </authorList>
    </citation>
    <scope>NUCLEOTIDE SEQUENCE</scope>
    <source>
        <strain evidence="7">TRIP AH-1</strain>
    </source>
</reference>
<dbReference type="PANTHER" id="PTHR24348:SF22">
    <property type="entry name" value="NON-SPECIFIC SERINE_THREONINE PROTEIN KINASE"/>
    <property type="match status" value="1"/>
</dbReference>
<organism evidence="7">
    <name type="scientific">uncultured Desulfobacterium sp</name>
    <dbReference type="NCBI Taxonomy" id="201089"/>
    <lineage>
        <taxon>Bacteria</taxon>
        <taxon>Pseudomonadati</taxon>
        <taxon>Thermodesulfobacteriota</taxon>
        <taxon>Desulfobacteria</taxon>
        <taxon>Desulfobacterales</taxon>
        <taxon>Desulfobacteriaceae</taxon>
        <taxon>Desulfobacterium</taxon>
        <taxon>environmental samples</taxon>
    </lineage>
</organism>
<keyword evidence="2" id="KW-0547">Nucleotide-binding</keyword>
<dbReference type="Gene3D" id="1.10.510.10">
    <property type="entry name" value="Transferase(Phosphotransferase) domain 1"/>
    <property type="match status" value="1"/>
</dbReference>
<keyword evidence="4" id="KW-0067">ATP-binding</keyword>
<feature type="transmembrane region" description="Helical" evidence="5">
    <location>
        <begin position="63"/>
        <end position="84"/>
    </location>
</feature>
<evidence type="ECO:0000259" key="6">
    <source>
        <dbReference type="PROSITE" id="PS50011"/>
    </source>
</evidence>
<keyword evidence="1 7" id="KW-0808">Transferase</keyword>
<accession>A0A445N2K7</accession>
<dbReference type="PANTHER" id="PTHR24348">
    <property type="entry name" value="SERINE/THREONINE-PROTEIN KINASE UNC-51-RELATED"/>
    <property type="match status" value="1"/>
</dbReference>
<evidence type="ECO:0000313" key="7">
    <source>
        <dbReference type="EMBL" id="SPD75934.1"/>
    </source>
</evidence>
<feature type="domain" description="Protein kinase" evidence="6">
    <location>
        <begin position="140"/>
        <end position="401"/>
    </location>
</feature>
<dbReference type="SUPFAM" id="SSF56112">
    <property type="entry name" value="Protein kinase-like (PK-like)"/>
    <property type="match status" value="1"/>
</dbReference>
<feature type="transmembrane region" description="Helical" evidence="5">
    <location>
        <begin position="39"/>
        <end position="57"/>
    </location>
</feature>
<dbReference type="InterPro" id="IPR000719">
    <property type="entry name" value="Prot_kinase_dom"/>
</dbReference>
<dbReference type="AlphaFoldDB" id="A0A445N2K7"/>
<dbReference type="InterPro" id="IPR045269">
    <property type="entry name" value="Atg1-like"/>
</dbReference>
<dbReference type="EMBL" id="OJIN01000223">
    <property type="protein sequence ID" value="SPD75934.1"/>
    <property type="molecule type" value="Genomic_DNA"/>
</dbReference>
<evidence type="ECO:0000256" key="3">
    <source>
        <dbReference type="ARBA" id="ARBA00022777"/>
    </source>
</evidence>
<proteinExistence type="predicted"/>
<evidence type="ECO:0000256" key="1">
    <source>
        <dbReference type="ARBA" id="ARBA00022679"/>
    </source>
</evidence>
<protein>
    <submittedName>
        <fullName evidence="7">Putative Mitogen-activated protein kinase kinase kinase</fullName>
        <ecNumber evidence="7">2.7.11.25</ecNumber>
    </submittedName>
</protein>
<evidence type="ECO:0000256" key="4">
    <source>
        <dbReference type="ARBA" id="ARBA00022840"/>
    </source>
</evidence>
<dbReference type="GO" id="GO:0005524">
    <property type="term" value="F:ATP binding"/>
    <property type="evidence" value="ECO:0007669"/>
    <property type="project" value="UniProtKB-KW"/>
</dbReference>
<dbReference type="EC" id="2.7.11.25" evidence="7"/>
<dbReference type="GO" id="GO:0042594">
    <property type="term" value="P:response to starvation"/>
    <property type="evidence" value="ECO:0007669"/>
    <property type="project" value="TreeGrafter"/>
</dbReference>